<organism evidence="2 3">
    <name type="scientific">Guyanagaster necrorhizus</name>
    <dbReference type="NCBI Taxonomy" id="856835"/>
    <lineage>
        <taxon>Eukaryota</taxon>
        <taxon>Fungi</taxon>
        <taxon>Dikarya</taxon>
        <taxon>Basidiomycota</taxon>
        <taxon>Agaricomycotina</taxon>
        <taxon>Agaricomycetes</taxon>
        <taxon>Agaricomycetidae</taxon>
        <taxon>Agaricales</taxon>
        <taxon>Marasmiineae</taxon>
        <taxon>Physalacriaceae</taxon>
        <taxon>Guyanagaster</taxon>
    </lineage>
</organism>
<dbReference type="RefSeq" id="XP_043040640.1">
    <property type="nucleotide sequence ID" value="XM_043186042.1"/>
</dbReference>
<dbReference type="Proteomes" id="UP000812287">
    <property type="component" value="Unassembled WGS sequence"/>
</dbReference>
<evidence type="ECO:0000313" key="3">
    <source>
        <dbReference type="Proteomes" id="UP000812287"/>
    </source>
</evidence>
<feature type="compositionally biased region" description="Acidic residues" evidence="1">
    <location>
        <begin position="52"/>
        <end position="62"/>
    </location>
</feature>
<reference evidence="2" key="1">
    <citation type="submission" date="2020-11" db="EMBL/GenBank/DDBJ databases">
        <title>Adaptations for nitrogen fixation in a non-lichenized fungal sporocarp promotes dispersal by wood-feeding termites.</title>
        <authorList>
            <consortium name="DOE Joint Genome Institute"/>
            <person name="Koch R.A."/>
            <person name="Yoon G."/>
            <person name="Arayal U."/>
            <person name="Lail K."/>
            <person name="Amirebrahimi M."/>
            <person name="Labutti K."/>
            <person name="Lipzen A."/>
            <person name="Riley R."/>
            <person name="Barry K."/>
            <person name="Henrissat B."/>
            <person name="Grigoriev I.V."/>
            <person name="Herr J.R."/>
            <person name="Aime M.C."/>
        </authorList>
    </citation>
    <scope>NUCLEOTIDE SEQUENCE</scope>
    <source>
        <strain evidence="2">MCA 3950</strain>
    </source>
</reference>
<dbReference type="GeneID" id="66108339"/>
<name>A0A9P8ATF4_9AGAR</name>
<evidence type="ECO:0000256" key="1">
    <source>
        <dbReference type="SAM" id="MobiDB-lite"/>
    </source>
</evidence>
<accession>A0A9P8ATF4</accession>
<dbReference type="OrthoDB" id="3106923at2759"/>
<keyword evidence="3" id="KW-1185">Reference proteome</keyword>
<evidence type="ECO:0000313" key="2">
    <source>
        <dbReference type="EMBL" id="KAG7447140.1"/>
    </source>
</evidence>
<sequence>MKNTPTLGRDALFVTSLNVGKLIHCLQRKYARRRWTLEMIDNDIKALAPVSDENDPGDPLPDDDVRTHVFPIDPPTDFIFSMANAAGEERSKQQLKYSQELVGSNEWYGLDNDLRDVPSRSSTVDNRP</sequence>
<gene>
    <name evidence="2" type="ORF">BT62DRAFT_930979</name>
</gene>
<dbReference type="AlphaFoldDB" id="A0A9P8ATF4"/>
<comment type="caution">
    <text evidence="2">The sequence shown here is derived from an EMBL/GenBank/DDBJ whole genome shotgun (WGS) entry which is preliminary data.</text>
</comment>
<protein>
    <submittedName>
        <fullName evidence="2">Uncharacterized protein</fullName>
    </submittedName>
</protein>
<dbReference type="EMBL" id="MU250532">
    <property type="protein sequence ID" value="KAG7447140.1"/>
    <property type="molecule type" value="Genomic_DNA"/>
</dbReference>
<feature type="region of interest" description="Disordered" evidence="1">
    <location>
        <begin position="48"/>
        <end position="67"/>
    </location>
</feature>
<proteinExistence type="predicted"/>